<evidence type="ECO:0000313" key="3">
    <source>
        <dbReference type="WBParaSite" id="ACRNAN_Path_180.g639.t1"/>
    </source>
</evidence>
<evidence type="ECO:0000256" key="1">
    <source>
        <dbReference type="SAM" id="Phobius"/>
    </source>
</evidence>
<keyword evidence="2" id="KW-1185">Reference proteome</keyword>
<keyword evidence="1" id="KW-0812">Transmembrane</keyword>
<feature type="transmembrane region" description="Helical" evidence="1">
    <location>
        <begin position="63"/>
        <end position="86"/>
    </location>
</feature>
<reference evidence="3" key="1">
    <citation type="submission" date="2022-11" db="UniProtKB">
        <authorList>
            <consortium name="WormBaseParasite"/>
        </authorList>
    </citation>
    <scope>IDENTIFICATION</scope>
</reference>
<protein>
    <submittedName>
        <fullName evidence="3">MARVEL domain-containing protein</fullName>
    </submittedName>
</protein>
<dbReference type="WBParaSite" id="ACRNAN_Path_180.g639.t1">
    <property type="protein sequence ID" value="ACRNAN_Path_180.g639.t1"/>
    <property type="gene ID" value="ACRNAN_Path_180.g639"/>
</dbReference>
<proteinExistence type="predicted"/>
<keyword evidence="1" id="KW-0472">Membrane</keyword>
<accession>A0A914C342</accession>
<organism evidence="2 3">
    <name type="scientific">Acrobeloides nanus</name>
    <dbReference type="NCBI Taxonomy" id="290746"/>
    <lineage>
        <taxon>Eukaryota</taxon>
        <taxon>Metazoa</taxon>
        <taxon>Ecdysozoa</taxon>
        <taxon>Nematoda</taxon>
        <taxon>Chromadorea</taxon>
        <taxon>Rhabditida</taxon>
        <taxon>Tylenchina</taxon>
        <taxon>Cephalobomorpha</taxon>
        <taxon>Cephaloboidea</taxon>
        <taxon>Cephalobidae</taxon>
        <taxon>Acrobeloides</taxon>
    </lineage>
</organism>
<name>A0A914C342_9BILA</name>
<sequence>MFTPGWRYSDYSNEGVITDHYGDLQPYETAVVVFLFLTLVFEIITILSATYDFFCKTPPPMLLALEVMVYLPAIFLIIVLIIYGAGYKDAHGIGLLATSRANIPLGPGFYPDLSLGYSYWLSLVAAILLVIAGITYAVTAFLNMRLHRHNKHTEVHTITHHIEVHS</sequence>
<evidence type="ECO:0000313" key="2">
    <source>
        <dbReference type="Proteomes" id="UP000887540"/>
    </source>
</evidence>
<dbReference type="Proteomes" id="UP000887540">
    <property type="component" value="Unplaced"/>
</dbReference>
<dbReference type="Pfam" id="PF06653">
    <property type="entry name" value="Claudin_3"/>
    <property type="match status" value="1"/>
</dbReference>
<feature type="transmembrane region" description="Helical" evidence="1">
    <location>
        <begin position="30"/>
        <end position="51"/>
    </location>
</feature>
<feature type="transmembrane region" description="Helical" evidence="1">
    <location>
        <begin position="119"/>
        <end position="142"/>
    </location>
</feature>
<dbReference type="InterPro" id="IPR009545">
    <property type="entry name" value="Claudin-like"/>
</dbReference>
<dbReference type="Gene3D" id="1.20.140.150">
    <property type="match status" value="1"/>
</dbReference>
<keyword evidence="1" id="KW-1133">Transmembrane helix</keyword>
<dbReference type="AlphaFoldDB" id="A0A914C342"/>